<dbReference type="Gene3D" id="1.20.1250.20">
    <property type="entry name" value="MFS general substrate transporter like domains"/>
    <property type="match status" value="2"/>
</dbReference>
<comment type="subcellular location">
    <subcellularLocation>
        <location evidence="1">Cell membrane</location>
        <topology evidence="1">Multi-pass membrane protein</topology>
    </subcellularLocation>
</comment>
<keyword evidence="4 8" id="KW-0812">Transmembrane</keyword>
<feature type="transmembrane region" description="Helical" evidence="8">
    <location>
        <begin position="121"/>
        <end position="141"/>
    </location>
</feature>
<dbReference type="SUPFAM" id="SSF103473">
    <property type="entry name" value="MFS general substrate transporter"/>
    <property type="match status" value="1"/>
</dbReference>
<evidence type="ECO:0000256" key="7">
    <source>
        <dbReference type="SAM" id="MobiDB-lite"/>
    </source>
</evidence>
<evidence type="ECO:0000256" key="3">
    <source>
        <dbReference type="ARBA" id="ARBA00022475"/>
    </source>
</evidence>
<evidence type="ECO:0000313" key="11">
    <source>
        <dbReference type="Proteomes" id="UP001183202"/>
    </source>
</evidence>
<evidence type="ECO:0000256" key="8">
    <source>
        <dbReference type="SAM" id="Phobius"/>
    </source>
</evidence>
<feature type="transmembrane region" description="Helical" evidence="8">
    <location>
        <begin position="440"/>
        <end position="460"/>
    </location>
</feature>
<sequence length="498" mass="53091">MSDQILEPPGSHEPGEHAKTPKKAAASGWIGSALEYYDFFIYAQAASLVFPNIFLPSNNPQVAIVAAFATFGVGYVARPIGAFVLGHWGDTHGRKTVLVLCMLLMGGSTFLVALLPTYAVAGVWAPILLVALRLIQGFAVGGEISGASAMILEHAPFGRRGYFASFTLQGVQAGQIIAAAVFLPLSAAMSPAAFQSWGWRIPFLLSALVVVAGYIIRRRVDETPAFQEEAEHGEVPAAPIVQAVRENGIDMLRVASMALMNAIPTAVTVFGATFATNAGYGVGLTTTNYLWISVIGNVVAVILIPFVGNLTDHIGRRPVIIIGCLGSGVLAYPYLYFVAAGNLTMAFVFAILMWGMVYQGYNAVFPAFFQELFPTKTRVTAFAVSQNLGTLITAFLPAIYAALVGPTPNTCVVEKKFSPDTLLPSGQTCRAAADAIESDVVWTVGSITLGLAVVASIAAFTARETYRVHLNDLGNKDARPVPKDEYDRIRREGMSTSV</sequence>
<dbReference type="EMBL" id="JAVREJ010000015">
    <property type="protein sequence ID" value="MDT0351911.1"/>
    <property type="molecule type" value="Genomic_DNA"/>
</dbReference>
<feature type="transmembrane region" description="Helical" evidence="8">
    <location>
        <begin position="254"/>
        <end position="276"/>
    </location>
</feature>
<accession>A0ABU2ND91</accession>
<dbReference type="Proteomes" id="UP001183202">
    <property type="component" value="Unassembled WGS sequence"/>
</dbReference>
<feature type="domain" description="Major facilitator superfamily (MFS) profile" evidence="9">
    <location>
        <begin position="24"/>
        <end position="467"/>
    </location>
</feature>
<feature type="transmembrane region" description="Helical" evidence="8">
    <location>
        <begin position="288"/>
        <end position="307"/>
    </location>
</feature>
<dbReference type="PANTHER" id="PTHR43045:SF1">
    <property type="entry name" value="SHIKIMATE TRANSPORTER"/>
    <property type="match status" value="1"/>
</dbReference>
<proteinExistence type="predicted"/>
<evidence type="ECO:0000256" key="6">
    <source>
        <dbReference type="ARBA" id="ARBA00023136"/>
    </source>
</evidence>
<feature type="transmembrane region" description="Helical" evidence="8">
    <location>
        <begin position="97"/>
        <end position="115"/>
    </location>
</feature>
<dbReference type="InterPro" id="IPR036259">
    <property type="entry name" value="MFS_trans_sf"/>
</dbReference>
<dbReference type="PROSITE" id="PS50850">
    <property type="entry name" value="MFS"/>
    <property type="match status" value="1"/>
</dbReference>
<feature type="transmembrane region" description="Helical" evidence="8">
    <location>
        <begin position="62"/>
        <end position="85"/>
    </location>
</feature>
<gene>
    <name evidence="10" type="ORF">RM445_20500</name>
</gene>
<reference evidence="11" key="1">
    <citation type="submission" date="2023-07" db="EMBL/GenBank/DDBJ databases">
        <title>30 novel species of actinomycetes from the DSMZ collection.</title>
        <authorList>
            <person name="Nouioui I."/>
        </authorList>
    </citation>
    <scope>NUCLEOTIDE SEQUENCE [LARGE SCALE GENOMIC DNA]</scope>
    <source>
        <strain evidence="11">DSM 45834</strain>
    </source>
</reference>
<dbReference type="PANTHER" id="PTHR43045">
    <property type="entry name" value="SHIKIMATE TRANSPORTER"/>
    <property type="match status" value="1"/>
</dbReference>
<feature type="region of interest" description="Disordered" evidence="7">
    <location>
        <begin position="1"/>
        <end position="20"/>
    </location>
</feature>
<evidence type="ECO:0000313" key="10">
    <source>
        <dbReference type="EMBL" id="MDT0351911.1"/>
    </source>
</evidence>
<keyword evidence="6 8" id="KW-0472">Membrane</keyword>
<feature type="transmembrane region" description="Helical" evidence="8">
    <location>
        <begin position="381"/>
        <end position="403"/>
    </location>
</feature>
<feature type="transmembrane region" description="Helical" evidence="8">
    <location>
        <begin position="345"/>
        <end position="369"/>
    </location>
</feature>
<keyword evidence="3" id="KW-1003">Cell membrane</keyword>
<comment type="caution">
    <text evidence="10">The sequence shown here is derived from an EMBL/GenBank/DDBJ whole genome shotgun (WGS) entry which is preliminary data.</text>
</comment>
<keyword evidence="2" id="KW-0813">Transport</keyword>
<dbReference type="CDD" id="cd17369">
    <property type="entry name" value="MFS_ShiA_like"/>
    <property type="match status" value="1"/>
</dbReference>
<keyword evidence="5 8" id="KW-1133">Transmembrane helix</keyword>
<feature type="transmembrane region" description="Helical" evidence="8">
    <location>
        <begin position="197"/>
        <end position="216"/>
    </location>
</feature>
<evidence type="ECO:0000256" key="5">
    <source>
        <dbReference type="ARBA" id="ARBA00022989"/>
    </source>
</evidence>
<protein>
    <submittedName>
        <fullName evidence="10">MFS transporter</fullName>
    </submittedName>
</protein>
<organism evidence="10 11">
    <name type="scientific">Pseudonocardia charpentierae</name>
    <dbReference type="NCBI Taxonomy" id="3075545"/>
    <lineage>
        <taxon>Bacteria</taxon>
        <taxon>Bacillati</taxon>
        <taxon>Actinomycetota</taxon>
        <taxon>Actinomycetes</taxon>
        <taxon>Pseudonocardiales</taxon>
        <taxon>Pseudonocardiaceae</taxon>
        <taxon>Pseudonocardia</taxon>
    </lineage>
</organism>
<dbReference type="RefSeq" id="WP_311558406.1">
    <property type="nucleotide sequence ID" value="NZ_JAVREJ010000015.1"/>
</dbReference>
<feature type="transmembrane region" description="Helical" evidence="8">
    <location>
        <begin position="162"/>
        <end position="185"/>
    </location>
</feature>
<name>A0ABU2ND91_9PSEU</name>
<evidence type="ECO:0000256" key="4">
    <source>
        <dbReference type="ARBA" id="ARBA00022692"/>
    </source>
</evidence>
<dbReference type="InterPro" id="IPR011701">
    <property type="entry name" value="MFS"/>
</dbReference>
<feature type="transmembrane region" description="Helical" evidence="8">
    <location>
        <begin position="319"/>
        <end position="339"/>
    </location>
</feature>
<evidence type="ECO:0000256" key="1">
    <source>
        <dbReference type="ARBA" id="ARBA00004651"/>
    </source>
</evidence>
<dbReference type="InterPro" id="IPR020846">
    <property type="entry name" value="MFS_dom"/>
</dbReference>
<keyword evidence="11" id="KW-1185">Reference proteome</keyword>
<evidence type="ECO:0000259" key="9">
    <source>
        <dbReference type="PROSITE" id="PS50850"/>
    </source>
</evidence>
<evidence type="ECO:0000256" key="2">
    <source>
        <dbReference type="ARBA" id="ARBA00022448"/>
    </source>
</evidence>
<dbReference type="Pfam" id="PF07690">
    <property type="entry name" value="MFS_1"/>
    <property type="match status" value="1"/>
</dbReference>